<dbReference type="EMBL" id="JAVRHP010000017">
    <property type="protein sequence ID" value="MDT0649519.1"/>
    <property type="molecule type" value="Genomic_DNA"/>
</dbReference>
<evidence type="ECO:0000256" key="1">
    <source>
        <dbReference type="ARBA" id="ARBA00022801"/>
    </source>
</evidence>
<protein>
    <submittedName>
        <fullName evidence="3">Glycoside hydrolase family 88 protein</fullName>
    </submittedName>
</protein>
<dbReference type="Proteomes" id="UP001248819">
    <property type="component" value="Unassembled WGS sequence"/>
</dbReference>
<dbReference type="SUPFAM" id="SSF48208">
    <property type="entry name" value="Six-hairpin glycosidases"/>
    <property type="match status" value="1"/>
</dbReference>
<accession>A0ABU3CT34</accession>
<reference evidence="3 4" key="1">
    <citation type="submission" date="2023-09" db="EMBL/GenBank/DDBJ databases">
        <authorList>
            <person name="Rey-Velasco X."/>
        </authorList>
    </citation>
    <scope>NUCLEOTIDE SEQUENCE [LARGE SCALE GENOMIC DNA]</scope>
    <source>
        <strain evidence="3 4">F297</strain>
    </source>
</reference>
<dbReference type="InterPro" id="IPR008928">
    <property type="entry name" value="6-hairpin_glycosidase_sf"/>
</dbReference>
<dbReference type="Pfam" id="PF07470">
    <property type="entry name" value="Glyco_hydro_88"/>
    <property type="match status" value="1"/>
</dbReference>
<comment type="caution">
    <text evidence="3">The sequence shown here is derived from an EMBL/GenBank/DDBJ whole genome shotgun (WGS) entry which is preliminary data.</text>
</comment>
<dbReference type="RefSeq" id="WP_311483680.1">
    <property type="nucleotide sequence ID" value="NZ_JAVRHP010000017.1"/>
</dbReference>
<sequence>MMIIQKKRLPLFMLMLAFTASFTSCKDAEDKAGEEIVAANEEKIVPEDLKWSERMLQSEIHRFPEASKLDFREEPKWSYTNGLVLKAAKEVFQQTQDERYYDYIYDYADTMVTEEGDIRTYDLTDQNLDMLNSGNVLLFLYPKTNEERFLEALKLLRSQIETQPRTKEGGFWHKERYTQQMWLDGLYMAHPFYAHYTQMFSEGEKAQEAYDDIVHQFELIQQYAKDEETGLLYHGWDSSKQQKWANKETGTSPNFWSRAMGWYGMAMVDVLDYLPEDHQGREKIINYLNEFAEAVTKVQDKESGLWYQVLDQGDREGNYLEASGSSMFTYTFAKGVKNGYLPEKYLEVAKKGYEGILNNLISVEENGVVNLNQVCAVAGLGGDPYRDASYEYYVNEEIRSNDPKGTGPFILASLQLNR</sequence>
<keyword evidence="1 3" id="KW-0378">Hydrolase</keyword>
<dbReference type="InterPro" id="IPR012341">
    <property type="entry name" value="6hp_glycosidase-like_sf"/>
</dbReference>
<dbReference type="Gene3D" id="1.50.10.10">
    <property type="match status" value="1"/>
</dbReference>
<keyword evidence="4" id="KW-1185">Reference proteome</keyword>
<evidence type="ECO:0000313" key="4">
    <source>
        <dbReference type="Proteomes" id="UP001248819"/>
    </source>
</evidence>
<evidence type="ECO:0000313" key="3">
    <source>
        <dbReference type="EMBL" id="MDT0649519.1"/>
    </source>
</evidence>
<gene>
    <name evidence="3" type="ORF">RM529_05150</name>
</gene>
<dbReference type="PROSITE" id="PS51257">
    <property type="entry name" value="PROKAR_LIPOPROTEIN"/>
    <property type="match status" value="1"/>
</dbReference>
<dbReference type="GO" id="GO:0016787">
    <property type="term" value="F:hydrolase activity"/>
    <property type="evidence" value="ECO:0007669"/>
    <property type="project" value="UniProtKB-KW"/>
</dbReference>
<organism evidence="3 4">
    <name type="scientific">Autumnicola edwardsiae</name>
    <dbReference type="NCBI Taxonomy" id="3075594"/>
    <lineage>
        <taxon>Bacteria</taxon>
        <taxon>Pseudomonadati</taxon>
        <taxon>Bacteroidota</taxon>
        <taxon>Flavobacteriia</taxon>
        <taxon>Flavobacteriales</taxon>
        <taxon>Flavobacteriaceae</taxon>
        <taxon>Autumnicola</taxon>
    </lineage>
</organism>
<feature type="chain" id="PRO_5045725125" evidence="2">
    <location>
        <begin position="24"/>
        <end position="418"/>
    </location>
</feature>
<dbReference type="PANTHER" id="PTHR33886">
    <property type="entry name" value="UNSATURATED RHAMNOGALACTURONAN HYDROLASE (EUROFUNG)"/>
    <property type="match status" value="1"/>
</dbReference>
<keyword evidence="2" id="KW-0732">Signal</keyword>
<feature type="signal peptide" evidence="2">
    <location>
        <begin position="1"/>
        <end position="23"/>
    </location>
</feature>
<evidence type="ECO:0000256" key="2">
    <source>
        <dbReference type="SAM" id="SignalP"/>
    </source>
</evidence>
<dbReference type="InterPro" id="IPR052043">
    <property type="entry name" value="PolySaccharide_Degr_Enz"/>
</dbReference>
<proteinExistence type="predicted"/>
<dbReference type="InterPro" id="IPR010905">
    <property type="entry name" value="Glyco_hydro_88"/>
</dbReference>
<name>A0ABU3CT34_9FLAO</name>
<dbReference type="PANTHER" id="PTHR33886:SF8">
    <property type="entry name" value="UNSATURATED RHAMNOGALACTURONAN HYDROLASE (EUROFUNG)"/>
    <property type="match status" value="1"/>
</dbReference>